<dbReference type="EMBL" id="MK071981">
    <property type="protein sequence ID" value="AYV75902.1"/>
    <property type="molecule type" value="Genomic_DNA"/>
</dbReference>
<sequence length="257" mass="29625">MSLALYSWNVLHMLHEIKYCYDDSHVITKYGIRNDIMNEQKRLNDIIVELELCLNSSDKVIICMQEVCGDLLDKIKNKLNCVVHNYQVPRVPKITGVLVSPYTNNSENLVVLVSNDLKNKIVAVENIQFEDNGKASLIVKFDDFTVINLHLPISINGTNALKQLCKYIEKDNCVIMTGDFNKKYNLLLNDFKEHGIIRYMKSSTTTDTYTYKRIINSDRFKFEIIDHVFVFGNMSIVKENVTDKEYSDHSLLSVLLA</sequence>
<protein>
    <recommendedName>
        <fullName evidence="2">Endonuclease/exonuclease/phosphatase family protein</fullName>
    </recommendedName>
</protein>
<dbReference type="InterPro" id="IPR036691">
    <property type="entry name" value="Endo/exonu/phosph_ase_sf"/>
</dbReference>
<evidence type="ECO:0000313" key="1">
    <source>
        <dbReference type="EMBL" id="AYV75902.1"/>
    </source>
</evidence>
<name>A0A3G4ZM13_9VIRU</name>
<dbReference type="Gene3D" id="3.60.10.10">
    <property type="entry name" value="Endonuclease/exonuclease/phosphatase"/>
    <property type="match status" value="1"/>
</dbReference>
<proteinExistence type="predicted"/>
<reference evidence="1" key="1">
    <citation type="submission" date="2018-10" db="EMBL/GenBank/DDBJ databases">
        <title>Hidden diversity of soil giant viruses.</title>
        <authorList>
            <person name="Schulz F."/>
            <person name="Alteio L."/>
            <person name="Goudeau D."/>
            <person name="Ryan E.M."/>
            <person name="Malmstrom R.R."/>
            <person name="Blanchard J."/>
            <person name="Woyke T."/>
        </authorList>
    </citation>
    <scope>NUCLEOTIDE SEQUENCE</scope>
    <source>
        <strain evidence="1">TEV1</strain>
    </source>
</reference>
<gene>
    <name evidence="1" type="ORF">Terrestrivirus3_171</name>
</gene>
<accession>A0A3G4ZM13</accession>
<dbReference type="SUPFAM" id="SSF56219">
    <property type="entry name" value="DNase I-like"/>
    <property type="match status" value="1"/>
</dbReference>
<evidence type="ECO:0008006" key="2">
    <source>
        <dbReference type="Google" id="ProtNLM"/>
    </source>
</evidence>
<organism evidence="1">
    <name type="scientific">Terrestrivirus sp</name>
    <dbReference type="NCBI Taxonomy" id="2487775"/>
    <lineage>
        <taxon>Viruses</taxon>
        <taxon>Varidnaviria</taxon>
        <taxon>Bamfordvirae</taxon>
        <taxon>Nucleocytoviricota</taxon>
        <taxon>Megaviricetes</taxon>
        <taxon>Imitervirales</taxon>
        <taxon>Mimiviridae</taxon>
        <taxon>Klosneuvirinae</taxon>
    </lineage>
</organism>